<dbReference type="SUPFAM" id="SSF53137">
    <property type="entry name" value="Translational machinery components"/>
    <property type="match status" value="1"/>
</dbReference>
<comment type="subunit">
    <text evidence="7">Part of the 50S ribosomal subunit; part of the 5S rRNA/L5/L18/L25 subcomplex. Contacts the 5S and 23S rRNAs.</text>
</comment>
<name>D6YRZ1_WADCW</name>
<dbReference type="GO" id="GO:0003735">
    <property type="term" value="F:structural constituent of ribosome"/>
    <property type="evidence" value="ECO:0007669"/>
    <property type="project" value="InterPro"/>
</dbReference>
<evidence type="ECO:0000256" key="3">
    <source>
        <dbReference type="ARBA" id="ARBA00022884"/>
    </source>
</evidence>
<evidence type="ECO:0000256" key="2">
    <source>
        <dbReference type="ARBA" id="ARBA00022730"/>
    </source>
</evidence>
<reference evidence="8 9" key="1">
    <citation type="journal article" date="2010" name="PLoS ONE">
        <title>The Waddlia genome: a window into chlamydial biology.</title>
        <authorList>
            <person name="Bertelli C."/>
            <person name="Collyn F."/>
            <person name="Croxatto A."/>
            <person name="Ruckert C."/>
            <person name="Polkinghorne A."/>
            <person name="Kebbi-Beghdadi C."/>
            <person name="Goesmann A."/>
            <person name="Vaughan L."/>
            <person name="Greub G."/>
        </authorList>
    </citation>
    <scope>NUCLEOTIDE SEQUENCE [LARGE SCALE GENOMIC DNA]</scope>
    <source>
        <strain evidence="9">ATCC VR-1470 / WSU 86-1044</strain>
    </source>
</reference>
<dbReference type="RefSeq" id="WP_013182544.1">
    <property type="nucleotide sequence ID" value="NC_014225.1"/>
</dbReference>
<evidence type="ECO:0000313" key="8">
    <source>
        <dbReference type="EMBL" id="ADI38836.1"/>
    </source>
</evidence>
<dbReference type="InterPro" id="IPR004389">
    <property type="entry name" value="Ribosomal_uL18_bac-type"/>
</dbReference>
<gene>
    <name evidence="7 8" type="primary">rplR</name>
    <name evidence="8" type="ordered locus">wcw_1487</name>
</gene>
<dbReference type="eggNOG" id="COG0256">
    <property type="taxonomic scope" value="Bacteria"/>
</dbReference>
<keyword evidence="9" id="KW-1185">Reference proteome</keyword>
<dbReference type="InterPro" id="IPR005484">
    <property type="entry name" value="Ribosomal_uL18_bac/plant/anim"/>
</dbReference>
<dbReference type="HOGENOM" id="CLU_098841_0_1_0"/>
<keyword evidence="4 7" id="KW-0689">Ribosomal protein</keyword>
<protein>
    <recommendedName>
        <fullName evidence="6 7">Large ribosomal subunit protein uL18</fullName>
    </recommendedName>
</protein>
<keyword evidence="5 7" id="KW-0687">Ribonucleoprotein</keyword>
<sequence>MKTVEYKQNQKRKRRVFRVRKQLRGTSLKPRLCVVKSNQNIEVQLIDDNKGITLASTSTRSKDLKNTEFNKCNKESARKLGEIIAERAVKQNVKEVVFDRGAHKYHGILKELADAAREAGLKF</sequence>
<dbReference type="FunFam" id="3.30.420.100:FF:000001">
    <property type="entry name" value="50S ribosomal protein L18"/>
    <property type="match status" value="1"/>
</dbReference>
<organism evidence="8 9">
    <name type="scientific">Waddlia chondrophila (strain ATCC VR-1470 / WSU 86-1044)</name>
    <dbReference type="NCBI Taxonomy" id="716544"/>
    <lineage>
        <taxon>Bacteria</taxon>
        <taxon>Pseudomonadati</taxon>
        <taxon>Chlamydiota</taxon>
        <taxon>Chlamydiia</taxon>
        <taxon>Parachlamydiales</taxon>
        <taxon>Waddliaceae</taxon>
        <taxon>Waddlia</taxon>
    </lineage>
</organism>
<dbReference type="AlphaFoldDB" id="D6YRZ1"/>
<dbReference type="InterPro" id="IPR057268">
    <property type="entry name" value="Ribosomal_L18"/>
</dbReference>
<dbReference type="PANTHER" id="PTHR12899">
    <property type="entry name" value="39S RIBOSOMAL PROTEIN L18, MITOCHONDRIAL"/>
    <property type="match status" value="1"/>
</dbReference>
<dbReference type="OrthoDB" id="9810939at2"/>
<dbReference type="NCBIfam" id="TIGR00060">
    <property type="entry name" value="L18_bact"/>
    <property type="match status" value="1"/>
</dbReference>
<dbReference type="HAMAP" id="MF_01337_B">
    <property type="entry name" value="Ribosomal_uL18_B"/>
    <property type="match status" value="1"/>
</dbReference>
<evidence type="ECO:0000256" key="1">
    <source>
        <dbReference type="ARBA" id="ARBA00007116"/>
    </source>
</evidence>
<keyword evidence="2 7" id="KW-0699">rRNA-binding</keyword>
<dbReference type="GO" id="GO:0008097">
    <property type="term" value="F:5S rRNA binding"/>
    <property type="evidence" value="ECO:0007669"/>
    <property type="project" value="TreeGrafter"/>
</dbReference>
<accession>D6YRZ1</accession>
<evidence type="ECO:0000256" key="5">
    <source>
        <dbReference type="ARBA" id="ARBA00023274"/>
    </source>
</evidence>
<keyword evidence="3 7" id="KW-0694">RNA-binding</keyword>
<evidence type="ECO:0000313" key="9">
    <source>
        <dbReference type="Proteomes" id="UP000001505"/>
    </source>
</evidence>
<dbReference type="Proteomes" id="UP000001505">
    <property type="component" value="Chromosome"/>
</dbReference>
<comment type="similarity">
    <text evidence="1 7">Belongs to the universal ribosomal protein uL18 family.</text>
</comment>
<evidence type="ECO:0000256" key="4">
    <source>
        <dbReference type="ARBA" id="ARBA00022980"/>
    </source>
</evidence>
<dbReference type="GO" id="GO:0022625">
    <property type="term" value="C:cytosolic large ribosomal subunit"/>
    <property type="evidence" value="ECO:0007669"/>
    <property type="project" value="TreeGrafter"/>
</dbReference>
<evidence type="ECO:0000256" key="6">
    <source>
        <dbReference type="ARBA" id="ARBA00035197"/>
    </source>
</evidence>
<dbReference type="Gene3D" id="3.30.420.100">
    <property type="match status" value="1"/>
</dbReference>
<dbReference type="KEGG" id="wch:wcw_1487"/>
<dbReference type="STRING" id="716544.wcw_1487"/>
<dbReference type="GO" id="GO:0006412">
    <property type="term" value="P:translation"/>
    <property type="evidence" value="ECO:0007669"/>
    <property type="project" value="UniProtKB-UniRule"/>
</dbReference>
<dbReference type="Pfam" id="PF00861">
    <property type="entry name" value="Ribosomal_L18p"/>
    <property type="match status" value="1"/>
</dbReference>
<evidence type="ECO:0000256" key="7">
    <source>
        <dbReference type="HAMAP-Rule" id="MF_01337"/>
    </source>
</evidence>
<comment type="function">
    <text evidence="7">This is one of the proteins that bind and probably mediate the attachment of the 5S RNA into the large ribosomal subunit, where it forms part of the central protuberance.</text>
</comment>
<proteinExistence type="inferred from homology"/>
<dbReference type="CDD" id="cd00432">
    <property type="entry name" value="Ribosomal_L18_L5e"/>
    <property type="match status" value="1"/>
</dbReference>
<dbReference type="PANTHER" id="PTHR12899:SF3">
    <property type="entry name" value="LARGE RIBOSOMAL SUBUNIT PROTEIN UL18M"/>
    <property type="match status" value="1"/>
</dbReference>
<dbReference type="EMBL" id="CP001928">
    <property type="protein sequence ID" value="ADI38836.1"/>
    <property type="molecule type" value="Genomic_DNA"/>
</dbReference>